<dbReference type="AlphaFoldDB" id="A0A2S8BCB8"/>
<name>A0A2S8BCB8_9MYCO</name>
<protein>
    <submittedName>
        <fullName evidence="2">Uncharacterized protein</fullName>
    </submittedName>
</protein>
<sequence length="44" mass="4487">MSTPVAPSSIRNDRTSDSTPALAAMYPLTVGPGITAPIEATART</sequence>
<feature type="compositionally biased region" description="Polar residues" evidence="1">
    <location>
        <begin position="1"/>
        <end position="10"/>
    </location>
</feature>
<organism evidence="2 3">
    <name type="scientific">Mycobacterium talmoniae</name>
    <dbReference type="NCBI Taxonomy" id="1858794"/>
    <lineage>
        <taxon>Bacteria</taxon>
        <taxon>Bacillati</taxon>
        <taxon>Actinomycetota</taxon>
        <taxon>Actinomycetes</taxon>
        <taxon>Mycobacteriales</taxon>
        <taxon>Mycobacteriaceae</taxon>
        <taxon>Mycobacterium</taxon>
    </lineage>
</organism>
<dbReference type="EMBL" id="PPEA01000860">
    <property type="protein sequence ID" value="PQM44298.1"/>
    <property type="molecule type" value="Genomic_DNA"/>
</dbReference>
<feature type="region of interest" description="Disordered" evidence="1">
    <location>
        <begin position="1"/>
        <end position="20"/>
    </location>
</feature>
<evidence type="ECO:0000313" key="2">
    <source>
        <dbReference type="EMBL" id="PQM44298.1"/>
    </source>
</evidence>
<accession>A0A2S8BCB8</accession>
<evidence type="ECO:0000313" key="3">
    <source>
        <dbReference type="Proteomes" id="UP000238296"/>
    </source>
</evidence>
<comment type="caution">
    <text evidence="2">The sequence shown here is derived from an EMBL/GenBank/DDBJ whole genome shotgun (WGS) entry which is preliminary data.</text>
</comment>
<evidence type="ECO:0000256" key="1">
    <source>
        <dbReference type="SAM" id="MobiDB-lite"/>
    </source>
</evidence>
<proteinExistence type="predicted"/>
<dbReference type="Proteomes" id="UP000238296">
    <property type="component" value="Unassembled WGS sequence"/>
</dbReference>
<reference evidence="2 3" key="1">
    <citation type="journal article" date="2017" name="Int. J. Syst. Evol. Microbiol.">
        <title>Mycobacterium talmoniae sp. nov., a slowly growing mycobacterium isolated from human respiratory samples.</title>
        <authorList>
            <person name="Davidson R.M."/>
            <person name="DeGroote M.A."/>
            <person name="Marola J.L."/>
            <person name="Buss S."/>
            <person name="Jones V."/>
            <person name="McNeil M.R."/>
            <person name="Freifeld A.G."/>
            <person name="Elaine Epperson L."/>
            <person name="Hasan N.A."/>
            <person name="Jackson M."/>
            <person name="Iwen P.C."/>
            <person name="Salfinger M."/>
            <person name="Strong M."/>
        </authorList>
    </citation>
    <scope>NUCLEOTIDE SEQUENCE [LARGE SCALE GENOMIC DNA]</scope>
    <source>
        <strain evidence="2 3">ATCC BAA-2683</strain>
    </source>
</reference>
<gene>
    <name evidence="2" type="ORF">C1Y40_05544</name>
</gene>